<evidence type="ECO:0000256" key="6">
    <source>
        <dbReference type="RuleBase" id="RU365089"/>
    </source>
</evidence>
<comment type="caution">
    <text evidence="7">The sequence shown here is derived from an EMBL/GenBank/DDBJ whole genome shotgun (WGS) entry which is preliminary data.</text>
</comment>
<evidence type="ECO:0000256" key="5">
    <source>
        <dbReference type="ARBA" id="ARBA00023172"/>
    </source>
</evidence>
<keyword evidence="5 6" id="KW-0233">DNA recombination</keyword>
<dbReference type="AlphaFoldDB" id="A0A4R9C0G3"/>
<comment type="similarity">
    <text evidence="2 6">Belongs to the transposase mutator family.</text>
</comment>
<keyword evidence="6" id="KW-0814">Transposable element</keyword>
<keyword evidence="8" id="KW-1185">Reference proteome</keyword>
<evidence type="ECO:0000313" key="8">
    <source>
        <dbReference type="Proteomes" id="UP000297454"/>
    </source>
</evidence>
<evidence type="ECO:0000256" key="1">
    <source>
        <dbReference type="ARBA" id="ARBA00002190"/>
    </source>
</evidence>
<evidence type="ECO:0000256" key="2">
    <source>
        <dbReference type="ARBA" id="ARBA00010961"/>
    </source>
</evidence>
<dbReference type="GO" id="GO:0006313">
    <property type="term" value="P:DNA transposition"/>
    <property type="evidence" value="ECO:0007669"/>
    <property type="project" value="UniProtKB-UniRule"/>
</dbReference>
<organism evidence="7 8">
    <name type="scientific">Helcococcus ovis</name>
    <dbReference type="NCBI Taxonomy" id="72026"/>
    <lineage>
        <taxon>Bacteria</taxon>
        <taxon>Bacillati</taxon>
        <taxon>Bacillota</taxon>
        <taxon>Tissierellia</taxon>
        <taxon>Tissierellales</taxon>
        <taxon>Peptoniphilaceae</taxon>
        <taxon>Helcococcus</taxon>
    </lineage>
</organism>
<sequence>DNLPGISQAIEAVFPKTEIQKCIIHQIRNSTKFVSYKDLKDLMKDLKMVYQAKNEKTALQNLENFEEKWAKKYP</sequence>
<dbReference type="GO" id="GO:0004803">
    <property type="term" value="F:transposase activity"/>
    <property type="evidence" value="ECO:0007669"/>
    <property type="project" value="UniProtKB-UniRule"/>
</dbReference>
<gene>
    <name evidence="7" type="ORF">EQF91_08225</name>
</gene>
<proteinExistence type="inferred from homology"/>
<evidence type="ECO:0000313" key="7">
    <source>
        <dbReference type="EMBL" id="TFF63683.1"/>
    </source>
</evidence>
<reference evidence="7 8" key="1">
    <citation type="submission" date="2019-01" db="EMBL/GenBank/DDBJ databases">
        <title>Draft Genome Sequences of Helcococcus ovis Strains Isolated from the Uterus and Vagina of Dairy Cows with Metritis.</title>
        <authorList>
            <person name="Cunha F."/>
            <person name="Jeon S.J."/>
            <person name="Kutzer P."/>
            <person name="Galvao K.N."/>
        </authorList>
    </citation>
    <scope>NUCLEOTIDE SEQUENCE [LARGE SCALE GENOMIC DNA]</scope>
    <source>
        <strain evidence="7 8">KG-37</strain>
    </source>
</reference>
<accession>A0A4R9C0G3</accession>
<dbReference type="EMBL" id="SCFR01000114">
    <property type="protein sequence ID" value="TFF63683.1"/>
    <property type="molecule type" value="Genomic_DNA"/>
</dbReference>
<evidence type="ECO:0000256" key="4">
    <source>
        <dbReference type="ARBA" id="ARBA00023125"/>
    </source>
</evidence>
<keyword evidence="3 6" id="KW-0815">Transposition</keyword>
<protein>
    <recommendedName>
        <fullName evidence="6">Mutator family transposase</fullName>
    </recommendedName>
</protein>
<feature type="non-terminal residue" evidence="7">
    <location>
        <position position="1"/>
    </location>
</feature>
<dbReference type="Pfam" id="PF00872">
    <property type="entry name" value="Transposase_mut"/>
    <property type="match status" value="1"/>
</dbReference>
<evidence type="ECO:0000256" key="3">
    <source>
        <dbReference type="ARBA" id="ARBA00022578"/>
    </source>
</evidence>
<dbReference type="Proteomes" id="UP000297454">
    <property type="component" value="Unassembled WGS sequence"/>
</dbReference>
<dbReference type="PANTHER" id="PTHR33217:SF8">
    <property type="entry name" value="MUTATOR FAMILY TRANSPOSASE"/>
    <property type="match status" value="1"/>
</dbReference>
<dbReference type="PROSITE" id="PS01007">
    <property type="entry name" value="TRANSPOSASE_MUTATOR"/>
    <property type="match status" value="1"/>
</dbReference>
<dbReference type="PANTHER" id="PTHR33217">
    <property type="entry name" value="TRANSPOSASE FOR INSERTION SEQUENCE ELEMENT IS1081"/>
    <property type="match status" value="1"/>
</dbReference>
<feature type="non-terminal residue" evidence="7">
    <location>
        <position position="74"/>
    </location>
</feature>
<name>A0A4R9C0G3_9FIRM</name>
<comment type="function">
    <text evidence="1 6">Required for the transposition of the insertion element.</text>
</comment>
<dbReference type="InterPro" id="IPR001207">
    <property type="entry name" value="Transposase_mutator"/>
</dbReference>
<dbReference type="RefSeq" id="WP_209021639.1">
    <property type="nucleotide sequence ID" value="NZ_SCFQ01000129.1"/>
</dbReference>
<keyword evidence="4 6" id="KW-0238">DNA-binding</keyword>
<dbReference type="GO" id="GO:0003677">
    <property type="term" value="F:DNA binding"/>
    <property type="evidence" value="ECO:0007669"/>
    <property type="project" value="UniProtKB-UniRule"/>
</dbReference>